<sequence>MVLLDITQFLIPFGGLGVFVICQLPFIVAIGIVLGITSGSCTYPISEWLIVWIVITCIITAIITGERYYSYEDYPEDLYLFILRGSIILLVLFLIAWIIIGSVWLYSDDECKTGKGYIDNYSIWVLCLSALIFYYILIGLTLCSGLYLLCKKRNHRHVVFN</sequence>
<dbReference type="EMBL" id="MPUH01000075">
    <property type="protein sequence ID" value="OMJ91734.1"/>
    <property type="molecule type" value="Genomic_DNA"/>
</dbReference>
<feature type="transmembrane region" description="Helical" evidence="1">
    <location>
        <begin position="81"/>
        <end position="106"/>
    </location>
</feature>
<gene>
    <name evidence="2" type="ORF">SteCoe_5632</name>
</gene>
<organism evidence="2 3">
    <name type="scientific">Stentor coeruleus</name>
    <dbReference type="NCBI Taxonomy" id="5963"/>
    <lineage>
        <taxon>Eukaryota</taxon>
        <taxon>Sar</taxon>
        <taxon>Alveolata</taxon>
        <taxon>Ciliophora</taxon>
        <taxon>Postciliodesmatophora</taxon>
        <taxon>Heterotrichea</taxon>
        <taxon>Heterotrichida</taxon>
        <taxon>Stentoridae</taxon>
        <taxon>Stentor</taxon>
    </lineage>
</organism>
<keyword evidence="1" id="KW-0472">Membrane</keyword>
<evidence type="ECO:0008006" key="4">
    <source>
        <dbReference type="Google" id="ProtNLM"/>
    </source>
</evidence>
<protein>
    <recommendedName>
        <fullName evidence="4">MARVEL domain-containing protein</fullName>
    </recommendedName>
</protein>
<accession>A0A1R2CRU4</accession>
<proteinExistence type="predicted"/>
<dbReference type="Proteomes" id="UP000187209">
    <property type="component" value="Unassembled WGS sequence"/>
</dbReference>
<dbReference type="AlphaFoldDB" id="A0A1R2CRU4"/>
<evidence type="ECO:0000313" key="3">
    <source>
        <dbReference type="Proteomes" id="UP000187209"/>
    </source>
</evidence>
<feature type="transmembrane region" description="Helical" evidence="1">
    <location>
        <begin position="121"/>
        <end position="149"/>
    </location>
</feature>
<reference evidence="2 3" key="1">
    <citation type="submission" date="2016-11" db="EMBL/GenBank/DDBJ databases">
        <title>The macronuclear genome of Stentor coeruleus: a giant cell with tiny introns.</title>
        <authorList>
            <person name="Slabodnick M."/>
            <person name="Ruby J.G."/>
            <person name="Reiff S.B."/>
            <person name="Swart E.C."/>
            <person name="Gosai S."/>
            <person name="Prabakaran S."/>
            <person name="Witkowska E."/>
            <person name="Larue G.E."/>
            <person name="Fisher S."/>
            <person name="Freeman R.M."/>
            <person name="Gunawardena J."/>
            <person name="Chu W."/>
            <person name="Stover N.A."/>
            <person name="Gregory B.D."/>
            <person name="Nowacki M."/>
            <person name="Derisi J."/>
            <person name="Roy S.W."/>
            <person name="Marshall W.F."/>
            <person name="Sood P."/>
        </authorList>
    </citation>
    <scope>NUCLEOTIDE SEQUENCE [LARGE SCALE GENOMIC DNA]</scope>
    <source>
        <strain evidence="2">WM001</strain>
    </source>
</reference>
<keyword evidence="3" id="KW-1185">Reference proteome</keyword>
<name>A0A1R2CRU4_9CILI</name>
<feature type="transmembrane region" description="Helical" evidence="1">
    <location>
        <begin position="9"/>
        <end position="36"/>
    </location>
</feature>
<comment type="caution">
    <text evidence="2">The sequence shown here is derived from an EMBL/GenBank/DDBJ whole genome shotgun (WGS) entry which is preliminary data.</text>
</comment>
<evidence type="ECO:0000313" key="2">
    <source>
        <dbReference type="EMBL" id="OMJ91734.1"/>
    </source>
</evidence>
<feature type="transmembrane region" description="Helical" evidence="1">
    <location>
        <begin position="48"/>
        <end position="69"/>
    </location>
</feature>
<keyword evidence="1" id="KW-0812">Transmembrane</keyword>
<keyword evidence="1" id="KW-1133">Transmembrane helix</keyword>
<evidence type="ECO:0000256" key="1">
    <source>
        <dbReference type="SAM" id="Phobius"/>
    </source>
</evidence>